<dbReference type="EMBL" id="KV454539">
    <property type="protein sequence ID" value="ODV68981.1"/>
    <property type="molecule type" value="Genomic_DNA"/>
</dbReference>
<evidence type="ECO:0000313" key="3">
    <source>
        <dbReference type="Proteomes" id="UP000095085"/>
    </source>
</evidence>
<evidence type="ECO:0000256" key="1">
    <source>
        <dbReference type="SAM" id="MobiDB-lite"/>
    </source>
</evidence>
<reference evidence="3" key="1">
    <citation type="submission" date="2016-05" db="EMBL/GenBank/DDBJ databases">
        <title>Comparative genomics of biotechnologically important yeasts.</title>
        <authorList>
            <consortium name="DOE Joint Genome Institute"/>
            <person name="Riley R."/>
            <person name="Haridas S."/>
            <person name="Wolfe K.H."/>
            <person name="Lopes M.R."/>
            <person name="Hittinger C.T."/>
            <person name="Goker M."/>
            <person name="Salamov A."/>
            <person name="Wisecaver J."/>
            <person name="Long T.M."/>
            <person name="Aerts A.L."/>
            <person name="Barry K."/>
            <person name="Choi C."/>
            <person name="Clum A."/>
            <person name="Coughlan A.Y."/>
            <person name="Deshpande S."/>
            <person name="Douglass A.P."/>
            <person name="Hanson S.J."/>
            <person name="Klenk H.-P."/>
            <person name="Labutti K."/>
            <person name="Lapidus A."/>
            <person name="Lindquist E."/>
            <person name="Lipzen A."/>
            <person name="Meier-Kolthoff J.P."/>
            <person name="Ohm R.A."/>
            <person name="Otillar R.P."/>
            <person name="Pangilinan J."/>
            <person name="Peng Y."/>
            <person name="Rokas A."/>
            <person name="Rosa C.A."/>
            <person name="Scheuner C."/>
            <person name="Sibirny A.A."/>
            <person name="Slot J.C."/>
            <person name="Stielow J.B."/>
            <person name="Sun H."/>
            <person name="Kurtzman C.P."/>
            <person name="Blackwell M."/>
            <person name="Grigoriev I.V."/>
            <person name="Jeffries T.W."/>
        </authorList>
    </citation>
    <scope>NUCLEOTIDE SEQUENCE [LARGE SCALE GENOMIC DNA]</scope>
    <source>
        <strain evidence="3">NRRL Y-1933</strain>
    </source>
</reference>
<name>A0A1E4RP39_9ASCO</name>
<gene>
    <name evidence="2" type="ORF">HYPBUDRAFT_165669</name>
</gene>
<dbReference type="AlphaFoldDB" id="A0A1E4RP39"/>
<feature type="region of interest" description="Disordered" evidence="1">
    <location>
        <begin position="402"/>
        <end position="430"/>
    </location>
</feature>
<dbReference type="RefSeq" id="XP_020078048.1">
    <property type="nucleotide sequence ID" value="XM_020222712.1"/>
</dbReference>
<dbReference type="GeneID" id="30997261"/>
<evidence type="ECO:0000313" key="2">
    <source>
        <dbReference type="EMBL" id="ODV68981.1"/>
    </source>
</evidence>
<organism evidence="2 3">
    <name type="scientific">Hyphopichia burtonii NRRL Y-1933</name>
    <dbReference type="NCBI Taxonomy" id="984485"/>
    <lineage>
        <taxon>Eukaryota</taxon>
        <taxon>Fungi</taxon>
        <taxon>Dikarya</taxon>
        <taxon>Ascomycota</taxon>
        <taxon>Saccharomycotina</taxon>
        <taxon>Pichiomycetes</taxon>
        <taxon>Debaryomycetaceae</taxon>
        <taxon>Hyphopichia</taxon>
    </lineage>
</organism>
<sequence>MIMSETQTILKFINQNKAKKSQSDNKAVSGYGSGWPIDSSSWNLVPKRIPLGHQFPFNRCDLNTLKDSRNSIKSGLQHSIKHYNDSSINVKRLINTFIKQLSPSFESNTKEEEFCVSPKVNSNLSLSPILSNKLTFDEDLIKIRDKISKLILKRFPTIQFDKDIKEVINFTINSFLQEFEAPDIPTICNEIINLGNQGSLNEELDCLFIDQYNQVKVFTFLDYMLFHLSSKDDNSNTNQEIDLNNPKMYEKYLDIWKLNPKDFKDFDYKAIKSEIRIDSNYCHGLPDITDSYGEIGLLMNFEKFYHYFDQSLSFNNGLGKRKNFYIPNHKTNADANEQLELRMTLDRMRINSFKETKTKSPSPSLSNKKSLRFSDENKELGFYKSEPPSFINLWEDIDDRKDANSTNSTTSILPPSQPLTLESRGGPIEA</sequence>
<keyword evidence="3" id="KW-1185">Reference proteome</keyword>
<dbReference type="OrthoDB" id="4014270at2759"/>
<protein>
    <submittedName>
        <fullName evidence="2">Uncharacterized protein</fullName>
    </submittedName>
</protein>
<proteinExistence type="predicted"/>
<accession>A0A1E4RP39</accession>
<feature type="compositionally biased region" description="Polar residues" evidence="1">
    <location>
        <begin position="404"/>
        <end position="420"/>
    </location>
</feature>
<dbReference type="Proteomes" id="UP000095085">
    <property type="component" value="Unassembled WGS sequence"/>
</dbReference>